<organism evidence="3 4">
    <name type="scientific">Caballeronia novacaledonica</name>
    <dbReference type="NCBI Taxonomy" id="1544861"/>
    <lineage>
        <taxon>Bacteria</taxon>
        <taxon>Pseudomonadati</taxon>
        <taxon>Pseudomonadota</taxon>
        <taxon>Betaproteobacteria</taxon>
        <taxon>Burkholderiales</taxon>
        <taxon>Burkholderiaceae</taxon>
        <taxon>Caballeronia</taxon>
    </lineage>
</organism>
<dbReference type="AlphaFoldDB" id="A0AA37IHT0"/>
<dbReference type="EMBL" id="BPUS01000018">
    <property type="protein sequence ID" value="GJH28959.1"/>
    <property type="molecule type" value="Genomic_DNA"/>
</dbReference>
<feature type="transmembrane region" description="Helical" evidence="2">
    <location>
        <begin position="36"/>
        <end position="57"/>
    </location>
</feature>
<keyword evidence="3" id="KW-0378">Hydrolase</keyword>
<feature type="transmembrane region" description="Helical" evidence="2">
    <location>
        <begin position="230"/>
        <end position="248"/>
    </location>
</feature>
<keyword evidence="3" id="KW-0645">Protease</keyword>
<proteinExistence type="predicted"/>
<name>A0AA37IHT0_9BURK</name>
<dbReference type="SUPFAM" id="SSF49464">
    <property type="entry name" value="Carboxypeptidase regulatory domain-like"/>
    <property type="match status" value="1"/>
</dbReference>
<keyword evidence="2" id="KW-0812">Transmembrane</keyword>
<accession>A0AA37IHT0</accession>
<feature type="transmembrane region" description="Helical" evidence="2">
    <location>
        <begin position="78"/>
        <end position="96"/>
    </location>
</feature>
<feature type="transmembrane region" description="Helical" evidence="2">
    <location>
        <begin position="12"/>
        <end position="30"/>
    </location>
</feature>
<dbReference type="GO" id="GO:0004180">
    <property type="term" value="F:carboxypeptidase activity"/>
    <property type="evidence" value="ECO:0007669"/>
    <property type="project" value="UniProtKB-KW"/>
</dbReference>
<gene>
    <name evidence="3" type="ORF">CBA19CS42_30605</name>
</gene>
<evidence type="ECO:0000313" key="3">
    <source>
        <dbReference type="EMBL" id="GJH28959.1"/>
    </source>
</evidence>
<keyword evidence="2" id="KW-1133">Transmembrane helix</keyword>
<comment type="caution">
    <text evidence="3">The sequence shown here is derived from an EMBL/GenBank/DDBJ whole genome shotgun (WGS) entry which is preliminary data.</text>
</comment>
<keyword evidence="3" id="KW-0121">Carboxypeptidase</keyword>
<feature type="compositionally biased region" description="Low complexity" evidence="1">
    <location>
        <begin position="158"/>
        <end position="172"/>
    </location>
</feature>
<feature type="transmembrane region" description="Helical" evidence="2">
    <location>
        <begin position="278"/>
        <end position="299"/>
    </location>
</feature>
<evidence type="ECO:0000313" key="4">
    <source>
        <dbReference type="Proteomes" id="UP001055111"/>
    </source>
</evidence>
<dbReference type="Proteomes" id="UP001055111">
    <property type="component" value="Unassembled WGS sequence"/>
</dbReference>
<evidence type="ECO:0000256" key="1">
    <source>
        <dbReference type="SAM" id="MobiDB-lite"/>
    </source>
</evidence>
<dbReference type="InterPro" id="IPR008969">
    <property type="entry name" value="CarboxyPept-like_regulatory"/>
</dbReference>
<feature type="transmembrane region" description="Helical" evidence="2">
    <location>
        <begin position="305"/>
        <end position="325"/>
    </location>
</feature>
<reference evidence="3" key="1">
    <citation type="submission" date="2022-09" db="EMBL/GenBank/DDBJ databases">
        <title>Isolation and characterization of 3-chlorobenzoate degrading bacteria from soils in Shizuoka.</title>
        <authorList>
            <person name="Ifat A."/>
            <person name="Ogawa N."/>
            <person name="Kimbara K."/>
            <person name="Moriuchi R."/>
            <person name="Dohra H."/>
            <person name="Shintani M."/>
        </authorList>
    </citation>
    <scope>NUCLEOTIDE SEQUENCE</scope>
    <source>
        <strain evidence="3">19CS4-2</strain>
    </source>
</reference>
<sequence length="425" mass="44365">MDSPVKKIIRRMDDRGFPLLVILSFIIAIVCSTHRATWFAITGGLMVVWFLVCIIDFDNPNQKDTKSMTPALVGLFRFAYVFTIMSVVLLLAPLAIGDAAIAVQGGKVSGIGFFRGCLATQNEKASSQRTVDSIGSSLIPPCDQGQQASQTGKEKEAAAGGSASSPSEASGAAQAGRADSHLWLLSIGGVSGKVEYADKSTVDASKPDDTSKGKSEKKPEIVAVHVHDGLVIPLYVILVSIMGAAVSLSRRLPEYQRRAALGDAEHALLTHDEAKEKVVFELMQLISAPLIVVAAFAAVTPRSPGVAIVLAFATGFASESILCLIRSVTDGIRPAGSTKPSPTDAGHPGKVPVVVTDARGNTVSGLAVTVKEHPSVKATTDKSGEATLVIPVGPATIIVTTPGGVAFPHTLTVTSGNNQVRKIEV</sequence>
<keyword evidence="2" id="KW-0472">Membrane</keyword>
<protein>
    <submittedName>
        <fullName evidence="3">Carboxypeptidase regulatory-like domain-containing protein</fullName>
    </submittedName>
</protein>
<evidence type="ECO:0000256" key="2">
    <source>
        <dbReference type="SAM" id="Phobius"/>
    </source>
</evidence>
<dbReference type="RefSeq" id="WP_238216005.1">
    <property type="nucleotide sequence ID" value="NZ_BPUS01000018.1"/>
</dbReference>
<feature type="region of interest" description="Disordered" evidence="1">
    <location>
        <begin position="137"/>
        <end position="172"/>
    </location>
</feature>